<dbReference type="Proteomes" id="UP000255234">
    <property type="component" value="Unassembled WGS sequence"/>
</dbReference>
<gene>
    <name evidence="2" type="ORF">NCTC10571_02628</name>
</gene>
<evidence type="ECO:0000313" key="3">
    <source>
        <dbReference type="Proteomes" id="UP000255234"/>
    </source>
</evidence>
<proteinExistence type="predicted"/>
<reference evidence="2 3" key="1">
    <citation type="submission" date="2018-06" db="EMBL/GenBank/DDBJ databases">
        <authorList>
            <consortium name="Pathogen Informatics"/>
            <person name="Doyle S."/>
        </authorList>
    </citation>
    <scope>NUCLEOTIDE SEQUENCE [LARGE SCALE GENOMIC DNA]</scope>
    <source>
        <strain evidence="2 3">NCTC10571</strain>
    </source>
</reference>
<dbReference type="RefSeq" id="WP_115152453.1">
    <property type="nucleotide sequence ID" value="NZ_UGPP01000003.1"/>
</dbReference>
<name>A0A378PTL6_9FIRM</name>
<feature type="transmembrane region" description="Helical" evidence="1">
    <location>
        <begin position="30"/>
        <end position="60"/>
    </location>
</feature>
<dbReference type="AlphaFoldDB" id="A0A378PTL6"/>
<feature type="transmembrane region" description="Helical" evidence="1">
    <location>
        <begin position="7"/>
        <end position="24"/>
    </location>
</feature>
<keyword evidence="1" id="KW-1133">Transmembrane helix</keyword>
<keyword evidence="1" id="KW-0812">Transmembrane</keyword>
<accession>A0A378PTL6</accession>
<dbReference type="EMBL" id="UGPP01000003">
    <property type="protein sequence ID" value="STY91807.1"/>
    <property type="molecule type" value="Genomic_DNA"/>
</dbReference>
<sequence length="149" mass="17591">MFRKIFIGSYITIFLLCILSKFLLNTDIFLIYFIVTIIMVSLLVNICLILKINFICVYIVTIYKRLGYINNNLSYTTEKFFLKTLQFLGIRDLSSTIILIDILTIPMLKYYDLDYVYTTNNILLSIQFIIFVVMVWIEIYSASKIKNKI</sequence>
<organism evidence="2 3">
    <name type="scientific">Megamonas hypermegale</name>
    <dbReference type="NCBI Taxonomy" id="158847"/>
    <lineage>
        <taxon>Bacteria</taxon>
        <taxon>Bacillati</taxon>
        <taxon>Bacillota</taxon>
        <taxon>Negativicutes</taxon>
        <taxon>Selenomonadales</taxon>
        <taxon>Selenomonadaceae</taxon>
        <taxon>Megamonas</taxon>
    </lineage>
</organism>
<protein>
    <submittedName>
        <fullName evidence="2">Uncharacterized protein</fullName>
    </submittedName>
</protein>
<evidence type="ECO:0000256" key="1">
    <source>
        <dbReference type="SAM" id="Phobius"/>
    </source>
</evidence>
<feature type="transmembrane region" description="Helical" evidence="1">
    <location>
        <begin position="80"/>
        <end position="102"/>
    </location>
</feature>
<keyword evidence="1" id="KW-0472">Membrane</keyword>
<feature type="transmembrane region" description="Helical" evidence="1">
    <location>
        <begin position="122"/>
        <end position="140"/>
    </location>
</feature>
<evidence type="ECO:0000313" key="2">
    <source>
        <dbReference type="EMBL" id="STY91807.1"/>
    </source>
</evidence>